<dbReference type="Proteomes" id="UP000005233">
    <property type="component" value="Chromosome"/>
</dbReference>
<dbReference type="Pfam" id="PF13540">
    <property type="entry name" value="RCC1_2"/>
    <property type="match status" value="4"/>
</dbReference>
<dbReference type="PROSITE" id="PS50012">
    <property type="entry name" value="RCC1_3"/>
    <property type="match status" value="2"/>
</dbReference>
<accession>H8I7R4</accession>
<keyword evidence="1" id="KW-0812">Transmembrane</keyword>
<name>H8I7R4_METCZ</name>
<dbReference type="GO" id="GO:0005737">
    <property type="term" value="C:cytoplasm"/>
    <property type="evidence" value="ECO:0007669"/>
    <property type="project" value="TreeGrafter"/>
</dbReference>
<dbReference type="HOGENOM" id="CLU_005210_8_1_2"/>
<dbReference type="AlphaFoldDB" id="H8I7R4"/>
<dbReference type="STRING" id="1041930.Mtc_1143"/>
<evidence type="ECO:0000313" key="2">
    <source>
        <dbReference type="EMBL" id="AFC99899.1"/>
    </source>
</evidence>
<dbReference type="PANTHER" id="PTHR45982">
    <property type="entry name" value="REGULATOR OF CHROMOSOME CONDENSATION"/>
    <property type="match status" value="1"/>
</dbReference>
<dbReference type="InterPro" id="IPR051553">
    <property type="entry name" value="Ran_GTPase-activating"/>
</dbReference>
<protein>
    <submittedName>
        <fullName evidence="2">Regulator of chromosome condensation RCC1</fullName>
    </submittedName>
</protein>
<dbReference type="Pfam" id="PF00415">
    <property type="entry name" value="RCC1"/>
    <property type="match status" value="1"/>
</dbReference>
<feature type="transmembrane region" description="Helical" evidence="1">
    <location>
        <begin position="431"/>
        <end position="455"/>
    </location>
</feature>
<proteinExistence type="predicted"/>
<dbReference type="SUPFAM" id="SSF50985">
    <property type="entry name" value="RCC1/BLIP-II"/>
    <property type="match status" value="2"/>
</dbReference>
<reference evidence="2 3" key="1">
    <citation type="journal article" date="2012" name="J. Bacteriol.">
        <title>Complete genome sequence of a thermophilic methanogen, Methanocella conradii HZ254, isolated from Chinese rice field soil.</title>
        <authorList>
            <person name="Lu Z."/>
            <person name="Lu Y."/>
        </authorList>
    </citation>
    <scope>NUCLEOTIDE SEQUENCE [LARGE SCALE GENOMIC DNA]</scope>
    <source>
        <strain evidence="3">DSM 24694 / JCM 17849 / CGMCC 1.5162 / HZ254</strain>
    </source>
</reference>
<keyword evidence="1" id="KW-1133">Transmembrane helix</keyword>
<dbReference type="GO" id="GO:0005085">
    <property type="term" value="F:guanyl-nucleotide exchange factor activity"/>
    <property type="evidence" value="ECO:0007669"/>
    <property type="project" value="TreeGrafter"/>
</dbReference>
<dbReference type="Gene3D" id="2.130.10.30">
    <property type="entry name" value="Regulator of chromosome condensation 1/beta-lactamase-inhibitor protein II"/>
    <property type="match status" value="2"/>
</dbReference>
<sequence>MSKNCGFVAISLCVALELLFIAVQTAAVSQAGSPGSANASGSCGSHRFVSVAVGDCSLLALRDDGTVWTWGKMYCGEPALLPGHTVEEYYWIEPVPVQVPISDVTAIAAGGDFGLALKNDGTVWTWGYGPGTRRGNISIVQVEGLQNVTAISAGLNGLALKSDGTVWAWGCNWGGQLGDGTRVDRSLPVQVKGLSNIASIWGGSFAIGEDGTVWTWGTTFSGAAAEPGCMDIGSPTPFQIPGLKGVIAIDMDEASSHVLFLRDDGSVWGWDTPASTEQFNPYRVEAKGFSNITAVQACGGGGSMALKDDGTVWIWGNDASGQLASDLISNGPYYYGASTPMELPGFNGVVAISSHYSNSLFLKDDGSVWVCGDGSYGEAGNGTFVSQIRVPIKVLGPGGVPSPSPSGVIAPNDSPSPAMSSASNGEGIRNGFLSILVAFSLLFVIIVAGAIYFLFIKR</sequence>
<keyword evidence="1" id="KW-0472">Membrane</keyword>
<organism evidence="2 3">
    <name type="scientific">Methanocella conradii (strain DSM 24694 / JCM 17849 / CGMCC 1.5162 / HZ254)</name>
    <dbReference type="NCBI Taxonomy" id="1041930"/>
    <lineage>
        <taxon>Archaea</taxon>
        <taxon>Methanobacteriati</taxon>
        <taxon>Methanobacteriota</taxon>
        <taxon>Stenosarchaea group</taxon>
        <taxon>Methanomicrobia</taxon>
        <taxon>Methanocellales</taxon>
        <taxon>Methanocellaceae</taxon>
        <taxon>Methanocella</taxon>
    </lineage>
</organism>
<gene>
    <name evidence="2" type="ordered locus">Mtc_1143</name>
</gene>
<dbReference type="RefSeq" id="WP_014405737.1">
    <property type="nucleotide sequence ID" value="NC_017034.1"/>
</dbReference>
<dbReference type="OrthoDB" id="113583at2157"/>
<dbReference type="InterPro" id="IPR000408">
    <property type="entry name" value="Reg_chr_condens"/>
</dbReference>
<dbReference type="KEGG" id="mez:Mtc_1143"/>
<keyword evidence="3" id="KW-1185">Reference proteome</keyword>
<dbReference type="GeneID" id="11971270"/>
<evidence type="ECO:0000256" key="1">
    <source>
        <dbReference type="SAM" id="Phobius"/>
    </source>
</evidence>
<dbReference type="PANTHER" id="PTHR45982:SF1">
    <property type="entry name" value="REGULATOR OF CHROMOSOME CONDENSATION"/>
    <property type="match status" value="1"/>
</dbReference>
<dbReference type="eggNOG" id="arCOG11012">
    <property type="taxonomic scope" value="Archaea"/>
</dbReference>
<dbReference type="EMBL" id="CP003243">
    <property type="protein sequence ID" value="AFC99899.1"/>
    <property type="molecule type" value="Genomic_DNA"/>
</dbReference>
<dbReference type="InterPro" id="IPR009091">
    <property type="entry name" value="RCC1/BLIP-II"/>
</dbReference>
<evidence type="ECO:0000313" key="3">
    <source>
        <dbReference type="Proteomes" id="UP000005233"/>
    </source>
</evidence>